<comment type="caution">
    <text evidence="2">The sequence shown here is derived from an EMBL/GenBank/DDBJ whole genome shotgun (WGS) entry which is preliminary data.</text>
</comment>
<evidence type="ECO:0000256" key="1">
    <source>
        <dbReference type="SAM" id="MobiDB-lite"/>
    </source>
</evidence>
<dbReference type="AlphaFoldDB" id="A0AAD9H446"/>
<evidence type="ECO:0000313" key="2">
    <source>
        <dbReference type="EMBL" id="KAK2021482.1"/>
    </source>
</evidence>
<dbReference type="Proteomes" id="UP001232148">
    <property type="component" value="Unassembled WGS sequence"/>
</dbReference>
<reference evidence="2" key="1">
    <citation type="submission" date="2021-06" db="EMBL/GenBank/DDBJ databases">
        <title>Comparative genomics, transcriptomics and evolutionary studies reveal genomic signatures of adaptation to plant cell wall in hemibiotrophic fungi.</title>
        <authorList>
            <consortium name="DOE Joint Genome Institute"/>
            <person name="Baroncelli R."/>
            <person name="Diaz J.F."/>
            <person name="Benocci T."/>
            <person name="Peng M."/>
            <person name="Battaglia E."/>
            <person name="Haridas S."/>
            <person name="Andreopoulos W."/>
            <person name="Labutti K."/>
            <person name="Pangilinan J."/>
            <person name="Floch G.L."/>
            <person name="Makela M.R."/>
            <person name="Henrissat B."/>
            <person name="Grigoriev I.V."/>
            <person name="Crouch J.A."/>
            <person name="De Vries R.P."/>
            <person name="Sukno S.A."/>
            <person name="Thon M.R."/>
        </authorList>
    </citation>
    <scope>NUCLEOTIDE SEQUENCE</scope>
    <source>
        <strain evidence="2">MAFF235873</strain>
    </source>
</reference>
<evidence type="ECO:0000313" key="3">
    <source>
        <dbReference type="Proteomes" id="UP001232148"/>
    </source>
</evidence>
<proteinExistence type="predicted"/>
<keyword evidence="3" id="KW-1185">Reference proteome</keyword>
<gene>
    <name evidence="2" type="ORF">LX32DRAFT_250666</name>
</gene>
<organism evidence="2 3">
    <name type="scientific">Colletotrichum zoysiae</name>
    <dbReference type="NCBI Taxonomy" id="1216348"/>
    <lineage>
        <taxon>Eukaryota</taxon>
        <taxon>Fungi</taxon>
        <taxon>Dikarya</taxon>
        <taxon>Ascomycota</taxon>
        <taxon>Pezizomycotina</taxon>
        <taxon>Sordariomycetes</taxon>
        <taxon>Hypocreomycetidae</taxon>
        <taxon>Glomerellales</taxon>
        <taxon>Glomerellaceae</taxon>
        <taxon>Colletotrichum</taxon>
        <taxon>Colletotrichum graminicola species complex</taxon>
    </lineage>
</organism>
<sequence length="163" mass="18546">MAAAEETDDRKSPLWVARHRTSNAAFLQCAYWPCPWCLLLDTDRLQCREKDNQPTYLQGQFLNGMAPACVRCVALLRCFSSLARFSGRQGCFEALKTEQEARKIPNHGPSGSRTLCEEKTSDGSWSKLPRIKRARLRASSEMRLVDGRRLRLKKCIHRLGFGS</sequence>
<protein>
    <submittedName>
        <fullName evidence="2">Uncharacterized protein</fullName>
    </submittedName>
</protein>
<name>A0AAD9H446_9PEZI</name>
<dbReference type="EMBL" id="MU843102">
    <property type="protein sequence ID" value="KAK2021482.1"/>
    <property type="molecule type" value="Genomic_DNA"/>
</dbReference>
<feature type="region of interest" description="Disordered" evidence="1">
    <location>
        <begin position="103"/>
        <end position="123"/>
    </location>
</feature>
<accession>A0AAD9H446</accession>